<keyword evidence="3 6" id="KW-0863">Zinc-finger</keyword>
<dbReference type="eggNOG" id="KOG1601">
    <property type="taxonomic scope" value="Eukaryota"/>
</dbReference>
<dbReference type="SMART" id="SM00401">
    <property type="entry name" value="ZnF_GATA"/>
    <property type="match status" value="2"/>
</dbReference>
<dbReference type="OrthoDB" id="515401at2759"/>
<keyword evidence="9" id="KW-0675">Receptor</keyword>
<gene>
    <name evidence="9" type="ORF">STEHIDRAFT_33838</name>
</gene>
<comment type="subcellular location">
    <subcellularLocation>
        <location evidence="1">Nucleus</location>
    </subcellularLocation>
</comment>
<proteinExistence type="predicted"/>
<evidence type="ECO:0000256" key="3">
    <source>
        <dbReference type="ARBA" id="ARBA00022771"/>
    </source>
</evidence>
<dbReference type="InterPro" id="IPR000679">
    <property type="entry name" value="Znf_GATA"/>
</dbReference>
<keyword evidence="10" id="KW-1185">Reference proteome</keyword>
<dbReference type="PROSITE" id="PS50114">
    <property type="entry name" value="GATA_ZN_FINGER_2"/>
    <property type="match status" value="2"/>
</dbReference>
<dbReference type="GO" id="GO:0008270">
    <property type="term" value="F:zinc ion binding"/>
    <property type="evidence" value="ECO:0007669"/>
    <property type="project" value="UniProtKB-KW"/>
</dbReference>
<dbReference type="EMBL" id="JH687400">
    <property type="protein sequence ID" value="EIM79957.1"/>
    <property type="molecule type" value="Genomic_DNA"/>
</dbReference>
<organism evidence="9 10">
    <name type="scientific">Stereum hirsutum (strain FP-91666)</name>
    <name type="common">White-rot fungus</name>
    <dbReference type="NCBI Taxonomy" id="721885"/>
    <lineage>
        <taxon>Eukaryota</taxon>
        <taxon>Fungi</taxon>
        <taxon>Dikarya</taxon>
        <taxon>Basidiomycota</taxon>
        <taxon>Agaricomycotina</taxon>
        <taxon>Agaricomycetes</taxon>
        <taxon>Russulales</taxon>
        <taxon>Stereaceae</taxon>
        <taxon>Stereum</taxon>
    </lineage>
</organism>
<feature type="domain" description="GATA-type" evidence="8">
    <location>
        <begin position="11"/>
        <end position="60"/>
    </location>
</feature>
<dbReference type="GeneID" id="18804488"/>
<dbReference type="GO" id="GO:0045944">
    <property type="term" value="P:positive regulation of transcription by RNA polymerase II"/>
    <property type="evidence" value="ECO:0007669"/>
    <property type="project" value="TreeGrafter"/>
</dbReference>
<dbReference type="InterPro" id="IPR039355">
    <property type="entry name" value="Transcription_factor_GATA"/>
</dbReference>
<feature type="non-terminal residue" evidence="9">
    <location>
        <position position="207"/>
    </location>
</feature>
<protein>
    <submittedName>
        <fullName evidence="9">Glucocorticoid receptor-like protein</fullName>
    </submittedName>
</protein>
<keyword evidence="2" id="KW-0479">Metal-binding</keyword>
<dbReference type="InterPro" id="IPR013088">
    <property type="entry name" value="Znf_NHR/GATA"/>
</dbReference>
<feature type="region of interest" description="Disordered" evidence="7">
    <location>
        <begin position="51"/>
        <end position="71"/>
    </location>
</feature>
<dbReference type="PRINTS" id="PR00619">
    <property type="entry name" value="GATAZNFINGER"/>
</dbReference>
<evidence type="ECO:0000256" key="1">
    <source>
        <dbReference type="ARBA" id="ARBA00004123"/>
    </source>
</evidence>
<feature type="compositionally biased region" description="Polar residues" evidence="7">
    <location>
        <begin position="169"/>
        <end position="195"/>
    </location>
</feature>
<dbReference type="FunFam" id="3.30.50.10:FF:000007">
    <property type="entry name" value="Nitrogen regulatory AreA, N-terminal"/>
    <property type="match status" value="1"/>
</dbReference>
<dbReference type="PROSITE" id="PS00344">
    <property type="entry name" value="GATA_ZN_FINGER_1"/>
    <property type="match status" value="1"/>
</dbReference>
<evidence type="ECO:0000256" key="2">
    <source>
        <dbReference type="ARBA" id="ARBA00022723"/>
    </source>
</evidence>
<dbReference type="PANTHER" id="PTHR10071:SF281">
    <property type="entry name" value="BOX A-BINDING FACTOR-RELATED"/>
    <property type="match status" value="1"/>
</dbReference>
<evidence type="ECO:0000256" key="7">
    <source>
        <dbReference type="SAM" id="MobiDB-lite"/>
    </source>
</evidence>
<dbReference type="CDD" id="cd00202">
    <property type="entry name" value="ZnF_GATA"/>
    <property type="match status" value="2"/>
</dbReference>
<dbReference type="KEGG" id="shs:STEHIDRAFT_33838"/>
<dbReference type="GO" id="GO:0005634">
    <property type="term" value="C:nucleus"/>
    <property type="evidence" value="ECO:0007669"/>
    <property type="project" value="UniProtKB-SubCell"/>
</dbReference>
<evidence type="ECO:0000256" key="5">
    <source>
        <dbReference type="ARBA" id="ARBA00023242"/>
    </source>
</evidence>
<keyword evidence="5" id="KW-0539">Nucleus</keyword>
<evidence type="ECO:0000313" key="9">
    <source>
        <dbReference type="EMBL" id="EIM79957.1"/>
    </source>
</evidence>
<reference evidence="10" key="1">
    <citation type="journal article" date="2012" name="Science">
        <title>The Paleozoic origin of enzymatic lignin decomposition reconstructed from 31 fungal genomes.</title>
        <authorList>
            <person name="Floudas D."/>
            <person name="Binder M."/>
            <person name="Riley R."/>
            <person name="Barry K."/>
            <person name="Blanchette R.A."/>
            <person name="Henrissat B."/>
            <person name="Martinez A.T."/>
            <person name="Otillar R."/>
            <person name="Spatafora J.W."/>
            <person name="Yadav J.S."/>
            <person name="Aerts A."/>
            <person name="Benoit I."/>
            <person name="Boyd A."/>
            <person name="Carlson A."/>
            <person name="Copeland A."/>
            <person name="Coutinho P.M."/>
            <person name="de Vries R.P."/>
            <person name="Ferreira P."/>
            <person name="Findley K."/>
            <person name="Foster B."/>
            <person name="Gaskell J."/>
            <person name="Glotzer D."/>
            <person name="Gorecki P."/>
            <person name="Heitman J."/>
            <person name="Hesse C."/>
            <person name="Hori C."/>
            <person name="Igarashi K."/>
            <person name="Jurgens J.A."/>
            <person name="Kallen N."/>
            <person name="Kersten P."/>
            <person name="Kohler A."/>
            <person name="Kuees U."/>
            <person name="Kumar T.K.A."/>
            <person name="Kuo A."/>
            <person name="LaButti K."/>
            <person name="Larrondo L.F."/>
            <person name="Lindquist E."/>
            <person name="Ling A."/>
            <person name="Lombard V."/>
            <person name="Lucas S."/>
            <person name="Lundell T."/>
            <person name="Martin R."/>
            <person name="McLaughlin D.J."/>
            <person name="Morgenstern I."/>
            <person name="Morin E."/>
            <person name="Murat C."/>
            <person name="Nagy L.G."/>
            <person name="Nolan M."/>
            <person name="Ohm R.A."/>
            <person name="Patyshakuliyeva A."/>
            <person name="Rokas A."/>
            <person name="Ruiz-Duenas F.J."/>
            <person name="Sabat G."/>
            <person name="Salamov A."/>
            <person name="Samejima M."/>
            <person name="Schmutz J."/>
            <person name="Slot J.C."/>
            <person name="St John F."/>
            <person name="Stenlid J."/>
            <person name="Sun H."/>
            <person name="Sun S."/>
            <person name="Syed K."/>
            <person name="Tsang A."/>
            <person name="Wiebenga A."/>
            <person name="Young D."/>
            <person name="Pisabarro A."/>
            <person name="Eastwood D.C."/>
            <person name="Martin F."/>
            <person name="Cullen D."/>
            <person name="Grigoriev I.V."/>
            <person name="Hibbett D.S."/>
        </authorList>
    </citation>
    <scope>NUCLEOTIDE SEQUENCE [LARGE SCALE GENOMIC DNA]</scope>
    <source>
        <strain evidence="10">FP-91666</strain>
    </source>
</reference>
<feature type="region of interest" description="Disordered" evidence="7">
    <location>
        <begin position="147"/>
        <end position="207"/>
    </location>
</feature>
<dbReference type="Pfam" id="PF00320">
    <property type="entry name" value="GATA"/>
    <property type="match status" value="2"/>
</dbReference>
<dbReference type="RefSeq" id="XP_007310856.1">
    <property type="nucleotide sequence ID" value="XM_007310794.1"/>
</dbReference>
<name>R7S056_STEHR</name>
<dbReference type="AlphaFoldDB" id="R7S056"/>
<dbReference type="PANTHER" id="PTHR10071">
    <property type="entry name" value="TRANSCRIPTION FACTOR GATA FAMILY MEMBER"/>
    <property type="match status" value="1"/>
</dbReference>
<evidence type="ECO:0000256" key="4">
    <source>
        <dbReference type="ARBA" id="ARBA00022833"/>
    </source>
</evidence>
<dbReference type="SUPFAM" id="SSF57716">
    <property type="entry name" value="Glucocorticoid receptor-like (DNA-binding domain)"/>
    <property type="match status" value="2"/>
</dbReference>
<dbReference type="Proteomes" id="UP000053927">
    <property type="component" value="Unassembled WGS sequence"/>
</dbReference>
<dbReference type="Gene3D" id="3.30.50.10">
    <property type="entry name" value="Erythroid Transcription Factor GATA-1, subunit A"/>
    <property type="match status" value="2"/>
</dbReference>
<dbReference type="GO" id="GO:0000978">
    <property type="term" value="F:RNA polymerase II cis-regulatory region sequence-specific DNA binding"/>
    <property type="evidence" value="ECO:0007669"/>
    <property type="project" value="TreeGrafter"/>
</dbReference>
<feature type="domain" description="GATA-type" evidence="8">
    <location>
        <begin position="102"/>
        <end position="150"/>
    </location>
</feature>
<evidence type="ECO:0000256" key="6">
    <source>
        <dbReference type="PROSITE-ProRule" id="PRU00094"/>
    </source>
</evidence>
<dbReference type="OMA" id="VESKCYN"/>
<dbReference type="GO" id="GO:0000981">
    <property type="term" value="F:DNA-binding transcription factor activity, RNA polymerase II-specific"/>
    <property type="evidence" value="ECO:0007669"/>
    <property type="project" value="TreeGrafter"/>
</dbReference>
<accession>R7S056</accession>
<dbReference type="GO" id="GO:0000122">
    <property type="term" value="P:negative regulation of transcription by RNA polymerase II"/>
    <property type="evidence" value="ECO:0007669"/>
    <property type="project" value="TreeGrafter"/>
</dbReference>
<feature type="non-terminal residue" evidence="9">
    <location>
        <position position="1"/>
    </location>
</feature>
<evidence type="ECO:0000259" key="8">
    <source>
        <dbReference type="PROSITE" id="PS50114"/>
    </source>
</evidence>
<keyword evidence="4" id="KW-0862">Zinc</keyword>
<dbReference type="GO" id="GO:0045165">
    <property type="term" value="P:cell fate commitment"/>
    <property type="evidence" value="ECO:0007669"/>
    <property type="project" value="TreeGrafter"/>
</dbReference>
<sequence>NHSAPGGDKAECSNCSATHTPLWRRGLNDELNCNTCGLYCKLHKCPRPKTMRNNHGERSRAAPHPESNEVMGQSAYLSPRLHHMTNRLHFLRLFISPAVESKCYNCNTTATPLWRKDDEGKTVCNACGLYFKLHGSSRPISMKSDVIRKRSRHEAHHASIIGGNPPDTPSASPGASRRTSPTSGHDGTNNSNSLSPILAPDLTTQMN</sequence>
<evidence type="ECO:0000313" key="10">
    <source>
        <dbReference type="Proteomes" id="UP000053927"/>
    </source>
</evidence>